<dbReference type="Proteomes" id="UP000215914">
    <property type="component" value="Chromosome 10"/>
</dbReference>
<name>A0A251TFA6_HELAN</name>
<dbReference type="EMBL" id="CM007899">
    <property type="protein sequence ID" value="OTG09584.1"/>
    <property type="molecule type" value="Genomic_DNA"/>
</dbReference>
<gene>
    <name evidence="1" type="ORF">HannXRQ_Chr10g0278061</name>
</gene>
<accession>A0A251TFA6</accession>
<dbReference type="AlphaFoldDB" id="A0A251TFA6"/>
<protein>
    <submittedName>
        <fullName evidence="1">Uncharacterized protein</fullName>
    </submittedName>
</protein>
<organism evidence="1 2">
    <name type="scientific">Helianthus annuus</name>
    <name type="common">Common sunflower</name>
    <dbReference type="NCBI Taxonomy" id="4232"/>
    <lineage>
        <taxon>Eukaryota</taxon>
        <taxon>Viridiplantae</taxon>
        <taxon>Streptophyta</taxon>
        <taxon>Embryophyta</taxon>
        <taxon>Tracheophyta</taxon>
        <taxon>Spermatophyta</taxon>
        <taxon>Magnoliopsida</taxon>
        <taxon>eudicotyledons</taxon>
        <taxon>Gunneridae</taxon>
        <taxon>Pentapetalae</taxon>
        <taxon>asterids</taxon>
        <taxon>campanulids</taxon>
        <taxon>Asterales</taxon>
        <taxon>Asteraceae</taxon>
        <taxon>Asteroideae</taxon>
        <taxon>Heliantheae alliance</taxon>
        <taxon>Heliantheae</taxon>
        <taxon>Helianthus</taxon>
    </lineage>
</organism>
<keyword evidence="2" id="KW-1185">Reference proteome</keyword>
<proteinExistence type="predicted"/>
<sequence>MASCVARVTWTIAVELWLDSMNRNKKGQKSTFGMCMVSDAPSAYNHFEKEMKSRSDWGRNLQFNLQLTHVESFIIIRWKI</sequence>
<dbReference type="InParanoid" id="A0A251TFA6"/>
<evidence type="ECO:0000313" key="1">
    <source>
        <dbReference type="EMBL" id="OTG09584.1"/>
    </source>
</evidence>
<evidence type="ECO:0000313" key="2">
    <source>
        <dbReference type="Proteomes" id="UP000215914"/>
    </source>
</evidence>
<reference evidence="2" key="1">
    <citation type="journal article" date="2017" name="Nature">
        <title>The sunflower genome provides insights into oil metabolism, flowering and Asterid evolution.</title>
        <authorList>
            <person name="Badouin H."/>
            <person name="Gouzy J."/>
            <person name="Grassa C.J."/>
            <person name="Murat F."/>
            <person name="Staton S.E."/>
            <person name="Cottret L."/>
            <person name="Lelandais-Briere C."/>
            <person name="Owens G.L."/>
            <person name="Carrere S."/>
            <person name="Mayjonade B."/>
            <person name="Legrand L."/>
            <person name="Gill N."/>
            <person name="Kane N.C."/>
            <person name="Bowers J.E."/>
            <person name="Hubner S."/>
            <person name="Bellec A."/>
            <person name="Berard A."/>
            <person name="Berges H."/>
            <person name="Blanchet N."/>
            <person name="Boniface M.C."/>
            <person name="Brunel D."/>
            <person name="Catrice O."/>
            <person name="Chaidir N."/>
            <person name="Claudel C."/>
            <person name="Donnadieu C."/>
            <person name="Faraut T."/>
            <person name="Fievet G."/>
            <person name="Helmstetter N."/>
            <person name="King M."/>
            <person name="Knapp S.J."/>
            <person name="Lai Z."/>
            <person name="Le Paslier M.C."/>
            <person name="Lippi Y."/>
            <person name="Lorenzon L."/>
            <person name="Mandel J.R."/>
            <person name="Marage G."/>
            <person name="Marchand G."/>
            <person name="Marquand E."/>
            <person name="Bret-Mestries E."/>
            <person name="Morien E."/>
            <person name="Nambeesan S."/>
            <person name="Nguyen T."/>
            <person name="Pegot-Espagnet P."/>
            <person name="Pouilly N."/>
            <person name="Raftis F."/>
            <person name="Sallet E."/>
            <person name="Schiex T."/>
            <person name="Thomas J."/>
            <person name="Vandecasteele C."/>
            <person name="Vares D."/>
            <person name="Vear F."/>
            <person name="Vautrin S."/>
            <person name="Crespi M."/>
            <person name="Mangin B."/>
            <person name="Burke J.M."/>
            <person name="Salse J."/>
            <person name="Munos S."/>
            <person name="Vincourt P."/>
            <person name="Rieseberg L.H."/>
            <person name="Langlade N.B."/>
        </authorList>
    </citation>
    <scope>NUCLEOTIDE SEQUENCE [LARGE SCALE GENOMIC DNA]</scope>
    <source>
        <strain evidence="2">cv. SF193</strain>
    </source>
</reference>